<dbReference type="InterPro" id="IPR001128">
    <property type="entry name" value="Cyt_P450"/>
</dbReference>
<comment type="catalytic activity">
    <reaction evidence="21">
        <text>L-isoleucine + reduced [NADPH--hemoprotein reductase] + O2 = N-hydroxy-L-isoleucine + oxidized [NADPH--hemoprotein reductase] + H2O + 2 H(+)</text>
        <dbReference type="Rhea" id="RHEA:30479"/>
        <dbReference type="Rhea" id="RHEA-COMP:11964"/>
        <dbReference type="Rhea" id="RHEA-COMP:11965"/>
        <dbReference type="ChEBI" id="CHEBI:15377"/>
        <dbReference type="ChEBI" id="CHEBI:15378"/>
        <dbReference type="ChEBI" id="CHEBI:15379"/>
        <dbReference type="ChEBI" id="CHEBI:57618"/>
        <dbReference type="ChEBI" id="CHEBI:58045"/>
        <dbReference type="ChEBI" id="CHEBI:58210"/>
        <dbReference type="ChEBI" id="CHEBI:61131"/>
    </reaction>
</comment>
<comment type="cofactor">
    <cofactor evidence="1 23">
        <name>heme</name>
        <dbReference type="ChEBI" id="CHEBI:30413"/>
    </cofactor>
</comment>
<evidence type="ECO:0000256" key="16">
    <source>
        <dbReference type="ARBA" id="ARBA00051005"/>
    </source>
</evidence>
<keyword evidence="8" id="KW-0256">Endoplasmic reticulum</keyword>
<evidence type="ECO:0000256" key="25">
    <source>
        <dbReference type="SAM" id="Phobius"/>
    </source>
</evidence>
<evidence type="ECO:0000256" key="24">
    <source>
        <dbReference type="RuleBase" id="RU000461"/>
    </source>
</evidence>
<evidence type="ECO:0000256" key="17">
    <source>
        <dbReference type="ARBA" id="ARBA00051234"/>
    </source>
</evidence>
<dbReference type="PRINTS" id="PR00463">
    <property type="entry name" value="EP450I"/>
</dbReference>
<evidence type="ECO:0000256" key="13">
    <source>
        <dbReference type="ARBA" id="ARBA00023004"/>
    </source>
</evidence>
<dbReference type="Pfam" id="PF00067">
    <property type="entry name" value="p450"/>
    <property type="match status" value="1"/>
</dbReference>
<comment type="catalytic activity">
    <reaction evidence="20">
        <text>L-valine + 2 reduced [NADPH--hemoprotein reductase] + 2 O2 = (E)-2-methylpropanal oxime + 2 oxidized [NADPH--hemoprotein reductase] + CO2 + 3 H2O + 2 H(+)</text>
        <dbReference type="Rhea" id="RHEA:28606"/>
        <dbReference type="Rhea" id="RHEA-COMP:11964"/>
        <dbReference type="Rhea" id="RHEA-COMP:11965"/>
        <dbReference type="ChEBI" id="CHEBI:15377"/>
        <dbReference type="ChEBI" id="CHEBI:15378"/>
        <dbReference type="ChEBI" id="CHEBI:15379"/>
        <dbReference type="ChEBI" id="CHEBI:16526"/>
        <dbReference type="ChEBI" id="CHEBI:57618"/>
        <dbReference type="ChEBI" id="CHEBI:57762"/>
        <dbReference type="ChEBI" id="CHEBI:58210"/>
        <dbReference type="ChEBI" id="CHEBI:61143"/>
        <dbReference type="EC" id="1.14.14.38"/>
    </reaction>
</comment>
<keyword evidence="27" id="KW-1185">Reference proteome</keyword>
<dbReference type="Proteomes" id="UP001372338">
    <property type="component" value="Unassembled WGS sequence"/>
</dbReference>
<evidence type="ECO:0000256" key="2">
    <source>
        <dbReference type="ARBA" id="ARBA00004464"/>
    </source>
</evidence>
<gene>
    <name evidence="26" type="ORF">RIF29_04678</name>
</gene>
<dbReference type="InterPro" id="IPR017972">
    <property type="entry name" value="Cyt_P450_CS"/>
</dbReference>
<proteinExistence type="inferred from homology"/>
<dbReference type="GO" id="GO:0019756">
    <property type="term" value="P:cyanogenic glycoside biosynthetic process"/>
    <property type="evidence" value="ECO:0007669"/>
    <property type="project" value="UniProtKB-ARBA"/>
</dbReference>
<evidence type="ECO:0000256" key="14">
    <source>
        <dbReference type="ARBA" id="ARBA00023033"/>
    </source>
</evidence>
<dbReference type="Gene3D" id="1.10.630.10">
    <property type="entry name" value="Cytochrome P450"/>
    <property type="match status" value="1"/>
</dbReference>
<dbReference type="PANTHER" id="PTHR47944">
    <property type="entry name" value="CYTOCHROME P450 98A9"/>
    <property type="match status" value="1"/>
</dbReference>
<evidence type="ECO:0000256" key="9">
    <source>
        <dbReference type="ARBA" id="ARBA00022848"/>
    </source>
</evidence>
<comment type="catalytic activity">
    <reaction evidence="16">
        <text>L-valine + reduced [NADPH--hemoprotein reductase] + O2 = N-hydroxy-L-valine + oxidized [NADPH--hemoprotein reductase] + H2O + 2 H(+)</text>
        <dbReference type="Rhea" id="RHEA:30491"/>
        <dbReference type="Rhea" id="RHEA-COMP:11964"/>
        <dbReference type="Rhea" id="RHEA-COMP:11965"/>
        <dbReference type="ChEBI" id="CHEBI:15377"/>
        <dbReference type="ChEBI" id="CHEBI:15378"/>
        <dbReference type="ChEBI" id="CHEBI:15379"/>
        <dbReference type="ChEBI" id="CHEBI:57618"/>
        <dbReference type="ChEBI" id="CHEBI:57762"/>
        <dbReference type="ChEBI" id="CHEBI:58210"/>
        <dbReference type="ChEBI" id="CHEBI:61140"/>
    </reaction>
</comment>
<comment type="catalytic activity">
    <reaction evidence="19">
        <text>L-isoleucine + 2 reduced [NADPH--hemoprotein reductase] + 2 O2 = (1E,2S)-2-methylbutanal oxime + 2 oxidized [NADPH--hemoprotein reductase] + CO2 + 3 H2O + 2 H(+)</text>
        <dbReference type="Rhea" id="RHEA:28602"/>
        <dbReference type="Rhea" id="RHEA-COMP:11964"/>
        <dbReference type="Rhea" id="RHEA-COMP:11965"/>
        <dbReference type="ChEBI" id="CHEBI:15377"/>
        <dbReference type="ChEBI" id="CHEBI:15378"/>
        <dbReference type="ChEBI" id="CHEBI:15379"/>
        <dbReference type="ChEBI" id="CHEBI:16526"/>
        <dbReference type="ChEBI" id="CHEBI:57618"/>
        <dbReference type="ChEBI" id="CHEBI:58045"/>
        <dbReference type="ChEBI" id="CHEBI:58210"/>
        <dbReference type="ChEBI" id="CHEBI:134628"/>
        <dbReference type="EC" id="1.14.14.39"/>
    </reaction>
</comment>
<evidence type="ECO:0000256" key="1">
    <source>
        <dbReference type="ARBA" id="ARBA00001971"/>
    </source>
</evidence>
<dbReference type="PANTHER" id="PTHR47944:SF19">
    <property type="entry name" value="CYTOCHROME P450 77A4"/>
    <property type="match status" value="1"/>
</dbReference>
<evidence type="ECO:0000256" key="18">
    <source>
        <dbReference type="ARBA" id="ARBA00051269"/>
    </source>
</evidence>
<sequence>MPHFQAMEAILGFSSLSNLLSSGGFWQLIFVYIVAFSLLRKFLSHNSPTEKSKKIIKLPPGPKPWPIVGNLPEMLSSKYSFRWIQKIMNDYKTEIACIRLGNIHVIPVTSPEIAREFLIKQDALVATRPNNWSSEYASGFLTTAITPYGDQWRKMKKVISNELVSPRKLEWLHDKRVGEADNLVRYVYNICKNNGGGGCVDVRLATRQYDGNVIRKMIFNKRYFGKGGENGGPGFEEVEHVDGLFDVLKYLFAFSISDYLPWFREFDLDGHKKGLKEAVAIIRKYHDPIVEDRIQQWANGKRSEKEDLLDILITLRDANDQPLLTKEEIRCQILEVMLATVDNPTNAFEWGLAEMLNQPELLRKAIEELDSVVGKGRLVQESDFPKLNYVKACAREAFRTHPIVDFSIPHVAMVDTVVADYFIPKGSHILLRRQGIGINPRVWKDPLKFQPERHLKSDGSCPVLTEPSLILISFGAGRRSCPGFNLGTSMTVMLFARLLHAFTWSVPPNESHIDLTENEGDTVKAVPLVAFAKPRLLPEAYEGILF</sequence>
<evidence type="ECO:0000313" key="27">
    <source>
        <dbReference type="Proteomes" id="UP001372338"/>
    </source>
</evidence>
<reference evidence="26 27" key="1">
    <citation type="submission" date="2024-01" db="EMBL/GenBank/DDBJ databases">
        <title>The genomes of 5 underutilized Papilionoideae crops provide insights into root nodulation and disease resistanc.</title>
        <authorList>
            <person name="Yuan L."/>
        </authorList>
    </citation>
    <scope>NUCLEOTIDE SEQUENCE [LARGE SCALE GENOMIC DNA]</scope>
    <source>
        <strain evidence="26">ZHUSHIDOU_FW_LH</strain>
        <tissue evidence="26">Leaf</tissue>
    </source>
</reference>
<comment type="catalytic activity">
    <reaction evidence="18">
        <text>N-hydroxy-L-valine + reduced [NADPH--hemoprotein reductase] + O2 = N,N-dihydroxy-L-valine + oxidized [NADPH--hemoprotein reductase] + H2O + H(+)</text>
        <dbReference type="Rhea" id="RHEA:30495"/>
        <dbReference type="Rhea" id="RHEA-COMP:11964"/>
        <dbReference type="Rhea" id="RHEA-COMP:11965"/>
        <dbReference type="ChEBI" id="CHEBI:15377"/>
        <dbReference type="ChEBI" id="CHEBI:15378"/>
        <dbReference type="ChEBI" id="CHEBI:15379"/>
        <dbReference type="ChEBI" id="CHEBI:57618"/>
        <dbReference type="ChEBI" id="CHEBI:58210"/>
        <dbReference type="ChEBI" id="CHEBI:61140"/>
        <dbReference type="ChEBI" id="CHEBI:61142"/>
    </reaction>
</comment>
<evidence type="ECO:0000256" key="20">
    <source>
        <dbReference type="ARBA" id="ARBA00052460"/>
    </source>
</evidence>
<comment type="function">
    <text evidence="22">Involved in the biosynthesis of the cyanogenic glucosides linamarin and lotaustralin and of the nitirle glucosides rhodiocyanoside A and D. Can use L-isoleucine &gt; L-valine as substrate, but not L-leucine, L-phenylalanine or L-tyrosine. Catalyzes multi-step reactions starting with two successive N-hydroxylations using L-isoleucine and, to a lower extent, L-valine as substrates leading to the formation of N,N-dihydroxy-L-valine and N,N-dihydroxy-L-isoleucine, respectively; following spontaneous reactions lead to the production of (E)-2-methylpropanal oxime and (1E,2S)-2-methylbutanal oxime, respectively.</text>
</comment>
<evidence type="ECO:0000256" key="7">
    <source>
        <dbReference type="ARBA" id="ARBA00022723"/>
    </source>
</evidence>
<accession>A0AAN9J216</accession>
<keyword evidence="9" id="KW-0492">Microsome</keyword>
<dbReference type="AlphaFoldDB" id="A0AAN9J216"/>
<keyword evidence="5 23" id="KW-0349">Heme</keyword>
<dbReference type="InterPro" id="IPR036396">
    <property type="entry name" value="Cyt_P450_sf"/>
</dbReference>
<evidence type="ECO:0000256" key="21">
    <source>
        <dbReference type="ARBA" id="ARBA00052887"/>
    </source>
</evidence>
<comment type="similarity">
    <text evidence="4 24">Belongs to the cytochrome P450 family.</text>
</comment>
<keyword evidence="6 25" id="KW-0812">Transmembrane</keyword>
<comment type="subcellular location">
    <subcellularLocation>
        <location evidence="2">Microsome membrane</location>
        <topology evidence="2">Single-pass type II membrane protein</topology>
    </subcellularLocation>
</comment>
<keyword evidence="14 24" id="KW-0503">Monooxygenase</keyword>
<dbReference type="SUPFAM" id="SSF48264">
    <property type="entry name" value="Cytochrome P450"/>
    <property type="match status" value="1"/>
</dbReference>
<evidence type="ECO:0000256" key="4">
    <source>
        <dbReference type="ARBA" id="ARBA00010617"/>
    </source>
</evidence>
<dbReference type="GO" id="GO:0020037">
    <property type="term" value="F:heme binding"/>
    <property type="evidence" value="ECO:0007669"/>
    <property type="project" value="InterPro"/>
</dbReference>
<keyword evidence="10" id="KW-0735">Signal-anchor</keyword>
<comment type="caution">
    <text evidence="26">The sequence shown here is derived from an EMBL/GenBank/DDBJ whole genome shotgun (WGS) entry which is preliminary data.</text>
</comment>
<comment type="catalytic activity">
    <reaction evidence="17">
        <text>N-hydroxy-L-isoleucine + reduced [NADPH--hemoprotein reductase] + O2 = N,N-dihydroxy-L-isoleucine + oxidized [NADPH--hemoprotein reductase] + H2O + H(+)</text>
        <dbReference type="Rhea" id="RHEA:30483"/>
        <dbReference type="Rhea" id="RHEA-COMP:11964"/>
        <dbReference type="Rhea" id="RHEA-COMP:11965"/>
        <dbReference type="ChEBI" id="CHEBI:15377"/>
        <dbReference type="ChEBI" id="CHEBI:15378"/>
        <dbReference type="ChEBI" id="CHEBI:15379"/>
        <dbReference type="ChEBI" id="CHEBI:57618"/>
        <dbReference type="ChEBI" id="CHEBI:58210"/>
        <dbReference type="ChEBI" id="CHEBI:61131"/>
        <dbReference type="ChEBI" id="CHEBI:61133"/>
    </reaction>
</comment>
<evidence type="ECO:0000256" key="15">
    <source>
        <dbReference type="ARBA" id="ARBA00023180"/>
    </source>
</evidence>
<evidence type="ECO:0000256" key="6">
    <source>
        <dbReference type="ARBA" id="ARBA00022692"/>
    </source>
</evidence>
<keyword evidence="12 24" id="KW-0560">Oxidoreductase</keyword>
<evidence type="ECO:0000256" key="5">
    <source>
        <dbReference type="ARBA" id="ARBA00022617"/>
    </source>
</evidence>
<dbReference type="PROSITE" id="PS00086">
    <property type="entry name" value="CYTOCHROME_P450"/>
    <property type="match status" value="1"/>
</dbReference>
<feature type="transmembrane region" description="Helical" evidence="25">
    <location>
        <begin position="24"/>
        <end position="43"/>
    </location>
</feature>
<evidence type="ECO:0000256" key="19">
    <source>
        <dbReference type="ARBA" id="ARBA00051419"/>
    </source>
</evidence>
<comment type="pathway">
    <text evidence="3">Secondary metabolite biosynthesis.</text>
</comment>
<dbReference type="InterPro" id="IPR002401">
    <property type="entry name" value="Cyt_P450_E_grp-I"/>
</dbReference>
<keyword evidence="13 23" id="KW-0408">Iron</keyword>
<evidence type="ECO:0008006" key="28">
    <source>
        <dbReference type="Google" id="ProtNLM"/>
    </source>
</evidence>
<dbReference type="GO" id="GO:0102002">
    <property type="term" value="F:valine N-monooxygenase (oxime forming) activity"/>
    <property type="evidence" value="ECO:0007669"/>
    <property type="project" value="UniProtKB-EC"/>
</dbReference>
<keyword evidence="15" id="KW-0325">Glycoprotein</keyword>
<evidence type="ECO:0000313" key="26">
    <source>
        <dbReference type="EMBL" id="KAK7290339.1"/>
    </source>
</evidence>
<evidence type="ECO:0000256" key="8">
    <source>
        <dbReference type="ARBA" id="ARBA00022824"/>
    </source>
</evidence>
<protein>
    <recommendedName>
        <fullName evidence="28">Cytochrome P450</fullName>
    </recommendedName>
</protein>
<dbReference type="FunFam" id="1.10.630.10:FF:000037">
    <property type="entry name" value="Cytochrome P450 9"/>
    <property type="match status" value="1"/>
</dbReference>
<keyword evidence="25" id="KW-0472">Membrane</keyword>
<evidence type="ECO:0000256" key="10">
    <source>
        <dbReference type="ARBA" id="ARBA00022968"/>
    </source>
</evidence>
<feature type="binding site" description="axial binding residue" evidence="23">
    <location>
        <position position="481"/>
    </location>
    <ligand>
        <name>heme</name>
        <dbReference type="ChEBI" id="CHEBI:30413"/>
    </ligand>
    <ligandPart>
        <name>Fe</name>
        <dbReference type="ChEBI" id="CHEBI:18248"/>
    </ligandPart>
</feature>
<evidence type="ECO:0000256" key="12">
    <source>
        <dbReference type="ARBA" id="ARBA00023002"/>
    </source>
</evidence>
<evidence type="ECO:0000256" key="3">
    <source>
        <dbReference type="ARBA" id="ARBA00005179"/>
    </source>
</evidence>
<organism evidence="26 27">
    <name type="scientific">Crotalaria pallida</name>
    <name type="common">Smooth rattlebox</name>
    <name type="synonym">Crotalaria striata</name>
    <dbReference type="NCBI Taxonomy" id="3830"/>
    <lineage>
        <taxon>Eukaryota</taxon>
        <taxon>Viridiplantae</taxon>
        <taxon>Streptophyta</taxon>
        <taxon>Embryophyta</taxon>
        <taxon>Tracheophyta</taxon>
        <taxon>Spermatophyta</taxon>
        <taxon>Magnoliopsida</taxon>
        <taxon>eudicotyledons</taxon>
        <taxon>Gunneridae</taxon>
        <taxon>Pentapetalae</taxon>
        <taxon>rosids</taxon>
        <taxon>fabids</taxon>
        <taxon>Fabales</taxon>
        <taxon>Fabaceae</taxon>
        <taxon>Papilionoideae</taxon>
        <taxon>50 kb inversion clade</taxon>
        <taxon>genistoids sensu lato</taxon>
        <taxon>core genistoids</taxon>
        <taxon>Crotalarieae</taxon>
        <taxon>Crotalaria</taxon>
    </lineage>
</organism>
<evidence type="ECO:0000256" key="22">
    <source>
        <dbReference type="ARBA" id="ARBA00058503"/>
    </source>
</evidence>
<keyword evidence="7 23" id="KW-0479">Metal-binding</keyword>
<evidence type="ECO:0000256" key="11">
    <source>
        <dbReference type="ARBA" id="ARBA00022989"/>
    </source>
</evidence>
<evidence type="ECO:0000256" key="23">
    <source>
        <dbReference type="PIRSR" id="PIRSR602401-1"/>
    </source>
</evidence>
<dbReference type="GO" id="GO:0102001">
    <property type="term" value="F:isoleucine N-monooxygenase (oxime forming) activity"/>
    <property type="evidence" value="ECO:0007669"/>
    <property type="project" value="UniProtKB-EC"/>
</dbReference>
<keyword evidence="11 25" id="KW-1133">Transmembrane helix</keyword>
<dbReference type="GO" id="GO:0005506">
    <property type="term" value="F:iron ion binding"/>
    <property type="evidence" value="ECO:0007669"/>
    <property type="project" value="InterPro"/>
</dbReference>
<dbReference type="EMBL" id="JAYWIO010000001">
    <property type="protein sequence ID" value="KAK7290339.1"/>
    <property type="molecule type" value="Genomic_DNA"/>
</dbReference>
<name>A0AAN9J216_CROPI</name>